<keyword evidence="4" id="KW-1185">Reference proteome</keyword>
<feature type="domain" description="Antitoxin Xre/MbcA/ParS-like toxin-binding" evidence="1">
    <location>
        <begin position="85"/>
        <end position="136"/>
    </location>
</feature>
<dbReference type="EMBL" id="BAABBO010000007">
    <property type="protein sequence ID" value="GAA3956089.1"/>
    <property type="molecule type" value="Genomic_DNA"/>
</dbReference>
<evidence type="ECO:0000259" key="1">
    <source>
        <dbReference type="Pfam" id="PF09722"/>
    </source>
</evidence>
<dbReference type="Pfam" id="PF09722">
    <property type="entry name" value="Xre_MbcA_ParS_C"/>
    <property type="match status" value="1"/>
</dbReference>
<feature type="domain" description="Antitoxin Xre-like helix-turn-helix" evidence="2">
    <location>
        <begin position="23"/>
        <end position="79"/>
    </location>
</feature>
<dbReference type="InterPro" id="IPR024467">
    <property type="entry name" value="Xre/MbcA/ParS-like_toxin-bd"/>
</dbReference>
<accession>A0ABP7NYG8</accession>
<gene>
    <name evidence="3" type="ORF">GCM10022278_13290</name>
</gene>
<name>A0ABP7NYG8_9GAMM</name>
<protein>
    <submittedName>
        <fullName evidence="3">DUF2384 domain-containing protein</fullName>
    </submittedName>
</protein>
<comment type="caution">
    <text evidence="3">The sequence shown here is derived from an EMBL/GenBank/DDBJ whole genome shotgun (WGS) entry which is preliminary data.</text>
</comment>
<dbReference type="InterPro" id="IPR046847">
    <property type="entry name" value="Xre-like_HTH"/>
</dbReference>
<organism evidence="3 4">
    <name type="scientific">Allohahella marinimesophila</name>
    <dbReference type="NCBI Taxonomy" id="1054972"/>
    <lineage>
        <taxon>Bacteria</taxon>
        <taxon>Pseudomonadati</taxon>
        <taxon>Pseudomonadota</taxon>
        <taxon>Gammaproteobacteria</taxon>
        <taxon>Oceanospirillales</taxon>
        <taxon>Hahellaceae</taxon>
        <taxon>Allohahella</taxon>
    </lineage>
</organism>
<dbReference type="Proteomes" id="UP001501337">
    <property type="component" value="Unassembled WGS sequence"/>
</dbReference>
<evidence type="ECO:0000259" key="2">
    <source>
        <dbReference type="Pfam" id="PF20432"/>
    </source>
</evidence>
<proteinExistence type="predicted"/>
<evidence type="ECO:0000313" key="3">
    <source>
        <dbReference type="EMBL" id="GAA3956089.1"/>
    </source>
</evidence>
<reference evidence="4" key="1">
    <citation type="journal article" date="2019" name="Int. J. Syst. Evol. Microbiol.">
        <title>The Global Catalogue of Microorganisms (GCM) 10K type strain sequencing project: providing services to taxonomists for standard genome sequencing and annotation.</title>
        <authorList>
            <consortium name="The Broad Institute Genomics Platform"/>
            <consortium name="The Broad Institute Genome Sequencing Center for Infectious Disease"/>
            <person name="Wu L."/>
            <person name="Ma J."/>
        </authorList>
    </citation>
    <scope>NUCLEOTIDE SEQUENCE [LARGE SCALE GENOMIC DNA]</scope>
    <source>
        <strain evidence="4">JCM 17555</strain>
    </source>
</reference>
<dbReference type="Pfam" id="PF20432">
    <property type="entry name" value="Xre-like-HTH"/>
    <property type="match status" value="1"/>
</dbReference>
<sequence>MKPLKNTHLPKDASARQDSAARLAQVALKIFFGIAEEWQLSTKEQRILLGDLPEATYFKWKSTLNAKPGRDILERISHLQNIYKALRIIFPTLEQATAWPRKPNAAFGGKSALEVMLNGSILDLARVHDYVDGARGW</sequence>
<evidence type="ECO:0000313" key="4">
    <source>
        <dbReference type="Proteomes" id="UP001501337"/>
    </source>
</evidence>
<dbReference type="RefSeq" id="WP_344804559.1">
    <property type="nucleotide sequence ID" value="NZ_BAABBO010000007.1"/>
</dbReference>